<dbReference type="AlphaFoldDB" id="A0A3P7LQS5"/>
<evidence type="ECO:0000313" key="1">
    <source>
        <dbReference type="EMBL" id="VDN12328.1"/>
    </source>
</evidence>
<feature type="non-terminal residue" evidence="1">
    <location>
        <position position="123"/>
    </location>
</feature>
<protein>
    <submittedName>
        <fullName evidence="1">Uncharacterized protein</fullName>
    </submittedName>
</protein>
<sequence>MPGVDSIVAVPKVAKKGAVVKRPNTYQLAPSPKYAFSAHRQAVRDLLQQFVQDILEDTASPSRDVALMTGLTKVKNEIMRMQCQFFPRHRIVVHGIIGDVGQNPPTVIYGSQCLASPECGDDC</sequence>
<evidence type="ECO:0000313" key="2">
    <source>
        <dbReference type="Proteomes" id="UP000281553"/>
    </source>
</evidence>
<dbReference type="Proteomes" id="UP000281553">
    <property type="component" value="Unassembled WGS sequence"/>
</dbReference>
<dbReference type="EMBL" id="UYRU01053620">
    <property type="protein sequence ID" value="VDN12328.1"/>
    <property type="molecule type" value="Genomic_DNA"/>
</dbReference>
<proteinExistence type="predicted"/>
<gene>
    <name evidence="1" type="ORF">DILT_LOCUS8159</name>
</gene>
<organism evidence="1 2">
    <name type="scientific">Dibothriocephalus latus</name>
    <name type="common">Fish tapeworm</name>
    <name type="synonym">Diphyllobothrium latum</name>
    <dbReference type="NCBI Taxonomy" id="60516"/>
    <lineage>
        <taxon>Eukaryota</taxon>
        <taxon>Metazoa</taxon>
        <taxon>Spiralia</taxon>
        <taxon>Lophotrochozoa</taxon>
        <taxon>Platyhelminthes</taxon>
        <taxon>Cestoda</taxon>
        <taxon>Eucestoda</taxon>
        <taxon>Diphyllobothriidea</taxon>
        <taxon>Diphyllobothriidae</taxon>
        <taxon>Dibothriocephalus</taxon>
    </lineage>
</organism>
<keyword evidence="2" id="KW-1185">Reference proteome</keyword>
<dbReference type="OrthoDB" id="6228263at2759"/>
<reference evidence="1 2" key="1">
    <citation type="submission" date="2018-11" db="EMBL/GenBank/DDBJ databases">
        <authorList>
            <consortium name="Pathogen Informatics"/>
        </authorList>
    </citation>
    <scope>NUCLEOTIDE SEQUENCE [LARGE SCALE GENOMIC DNA]</scope>
</reference>
<name>A0A3P7LQS5_DIBLA</name>
<accession>A0A3P7LQS5</accession>